<feature type="site" description="Important for acyl-CoA specificity" evidence="4">
    <location>
        <position position="148"/>
    </location>
</feature>
<feature type="active site" description="Proton acceptor" evidence="4">
    <location>
        <position position="239"/>
    </location>
</feature>
<dbReference type="PANTHER" id="PTHR20919">
    <property type="entry name" value="HOMOSERINE O-SUCCINYLTRANSFERASE"/>
    <property type="match status" value="1"/>
</dbReference>
<feature type="binding site" evidence="4">
    <location>
        <position position="168"/>
    </location>
    <ligand>
        <name>substrate</name>
    </ligand>
</feature>
<evidence type="ECO:0000256" key="3">
    <source>
        <dbReference type="ARBA" id="ARBA00023315"/>
    </source>
</evidence>
<dbReference type="OrthoDB" id="9772423at2"/>
<feature type="site" description="Important for acyl-CoA specificity" evidence="4">
    <location>
        <position position="114"/>
    </location>
</feature>
<feature type="binding site" evidence="4">
    <location>
        <position position="196"/>
    </location>
    <ligand>
        <name>substrate</name>
    </ligand>
</feature>
<keyword evidence="4" id="KW-0963">Cytoplasm</keyword>
<feature type="binding site" evidence="4">
    <location>
        <position position="253"/>
    </location>
    <ligand>
        <name>substrate</name>
    </ligand>
</feature>
<dbReference type="UniPathway" id="UPA00051">
    <property type="reaction ID" value="UER00075"/>
</dbReference>
<comment type="caution">
    <text evidence="4">Lacks conserved residue(s) required for the propagation of feature annotation.</text>
</comment>
<dbReference type="eggNOG" id="COG1897">
    <property type="taxonomic scope" value="Bacteria"/>
</dbReference>
<name>E6VE13_RHOPX</name>
<keyword evidence="4" id="KW-0486">Methionine biosynthesis</keyword>
<dbReference type="Proteomes" id="UP000001402">
    <property type="component" value="Chromosome"/>
</dbReference>
<dbReference type="HAMAP" id="MF_00295">
    <property type="entry name" value="MetA_acyltransf"/>
    <property type="match status" value="1"/>
</dbReference>
<organism evidence="6 7">
    <name type="scientific">Rhodopseudomonas palustris (strain DX-1)</name>
    <dbReference type="NCBI Taxonomy" id="652103"/>
    <lineage>
        <taxon>Bacteria</taxon>
        <taxon>Pseudomonadati</taxon>
        <taxon>Pseudomonadota</taxon>
        <taxon>Alphaproteobacteria</taxon>
        <taxon>Hyphomicrobiales</taxon>
        <taxon>Nitrobacteraceae</taxon>
        <taxon>Rhodopseudomonas</taxon>
    </lineage>
</organism>
<comment type="similarity">
    <text evidence="4">Belongs to the MetA family.</text>
</comment>
<feature type="active site" evidence="4">
    <location>
        <position position="241"/>
    </location>
</feature>
<dbReference type="BioCyc" id="RPAL652103:RPDX1_RS23615-MONOMER"/>
<dbReference type="AlphaFoldDB" id="E6VE13"/>
<dbReference type="NCBIfam" id="NF003776">
    <property type="entry name" value="PRK05368.1-3"/>
    <property type="match status" value="1"/>
</dbReference>
<dbReference type="InterPro" id="IPR033752">
    <property type="entry name" value="MetA_family"/>
</dbReference>
<dbReference type="GO" id="GO:0009086">
    <property type="term" value="P:methionine biosynthetic process"/>
    <property type="evidence" value="ECO:0007669"/>
    <property type="project" value="UniProtKB-UniRule"/>
</dbReference>
<sequence length="333" mass="37202">MSLLFDSADPIISPALTPDDVGDERRRRALRDHRRPIEIGLVNNMGDAALRATERQFARLLRDGAGERRVRLHCFALRSIPRSATARHRIDSLYSDIGDLGRVPLDGLIVTGAEPRTSALRDEPYWDEFRRLTDWAEANTRATIWSCLAAHAAVLHLDGIERRRLPWKCSGVYAAERLSDDPMLAGLPTTLRVSHSRLNGLDADELCDAGYDVLTRAEGAGVDVFTRRDGSRMVFFQGHPEYDATTLQREFLRDLGRYLAGERDDCPAPPENYFRAEIEARLAAFCDRARIGRRPDMIAELPSLALRPGLAATLEASAAALFRNWLSVIAAEI</sequence>
<proteinExistence type="inferred from homology"/>
<dbReference type="HOGENOM" id="CLU_057851_0_1_5"/>
<comment type="subcellular location">
    <subcellularLocation>
        <location evidence="4">Cytoplasm</location>
    </subcellularLocation>
</comment>
<evidence type="ECO:0000313" key="6">
    <source>
        <dbReference type="EMBL" id="ADU46321.1"/>
    </source>
</evidence>
<reference evidence="6" key="1">
    <citation type="submission" date="2010-12" db="EMBL/GenBank/DDBJ databases">
        <title>Complete sequence of Rhodopseudomonas palustris DX-1.</title>
        <authorList>
            <consortium name="US DOE Joint Genome Institute"/>
            <person name="Lucas S."/>
            <person name="Copeland A."/>
            <person name="Lapidus A."/>
            <person name="Cheng J.-F."/>
            <person name="Goodwin L."/>
            <person name="Pitluck S."/>
            <person name="Misra M."/>
            <person name="Chertkov O."/>
            <person name="Detter J.C."/>
            <person name="Han C."/>
            <person name="Tapia R."/>
            <person name="Land M."/>
            <person name="Hauser L."/>
            <person name="Kyrpides N."/>
            <person name="Ivanova N."/>
            <person name="Ovchinnikova G."/>
            <person name="Logan B."/>
            <person name="Oda Y."/>
            <person name="Harwood C."/>
            <person name="Woyke T."/>
        </authorList>
    </citation>
    <scope>NUCLEOTIDE SEQUENCE [LARGE SCALE GENOMIC DNA]</scope>
    <source>
        <strain evidence="6">DX-1</strain>
    </source>
</reference>
<evidence type="ECO:0000256" key="4">
    <source>
        <dbReference type="HAMAP-Rule" id="MF_00295"/>
    </source>
</evidence>
<evidence type="ECO:0000256" key="1">
    <source>
        <dbReference type="ARBA" id="ARBA00022605"/>
    </source>
</evidence>
<feature type="active site" description="Acyl-thioester intermediate" evidence="4 5">
    <location>
        <position position="147"/>
    </location>
</feature>
<dbReference type="GO" id="GO:0004414">
    <property type="term" value="F:homoserine O-acetyltransferase activity"/>
    <property type="evidence" value="ECO:0007669"/>
    <property type="project" value="UniProtKB-UniRule"/>
</dbReference>
<keyword evidence="1 4" id="KW-0028">Amino-acid biosynthesis</keyword>
<evidence type="ECO:0000256" key="2">
    <source>
        <dbReference type="ARBA" id="ARBA00022679"/>
    </source>
</evidence>
<accession>E6VE13</accession>
<dbReference type="GO" id="GO:0008899">
    <property type="term" value="F:homoserine O-succinyltransferase activity"/>
    <property type="evidence" value="ECO:0007669"/>
    <property type="project" value="UniProtKB-EC"/>
</dbReference>
<keyword evidence="3 4" id="KW-0012">Acyltransferase</keyword>
<comment type="catalytic activity">
    <reaction evidence="4">
        <text>L-homoserine + succinyl-CoA = O-succinyl-L-homoserine + CoA</text>
        <dbReference type="Rhea" id="RHEA:22008"/>
        <dbReference type="ChEBI" id="CHEBI:57287"/>
        <dbReference type="ChEBI" id="CHEBI:57292"/>
        <dbReference type="ChEBI" id="CHEBI:57476"/>
        <dbReference type="ChEBI" id="CHEBI:57661"/>
        <dbReference type="EC" id="2.3.1.46"/>
    </reaction>
</comment>
<dbReference type="GO" id="GO:0005737">
    <property type="term" value="C:cytoplasm"/>
    <property type="evidence" value="ECO:0007669"/>
    <property type="project" value="UniProtKB-SubCell"/>
</dbReference>
<dbReference type="STRING" id="652103.Rpdx1_4775"/>
<gene>
    <name evidence="4" type="primary">metAS</name>
    <name evidence="6" type="ordered locus">Rpdx1_4775</name>
</gene>
<comment type="function">
    <text evidence="4">Transfers a succinyl group from succinyl-CoA to L-homoserine, forming succinyl-L-homoserine.</text>
</comment>
<dbReference type="KEGG" id="rpx:Rpdx1_4775"/>
<feature type="site" description="Important for substrate specificity" evidence="4">
    <location>
        <position position="196"/>
    </location>
</feature>
<dbReference type="EMBL" id="CP002418">
    <property type="protein sequence ID" value="ADU46321.1"/>
    <property type="molecule type" value="Genomic_DNA"/>
</dbReference>
<keyword evidence="2 4" id="KW-0808">Transferase</keyword>
<dbReference type="PANTHER" id="PTHR20919:SF0">
    <property type="entry name" value="HOMOSERINE O-SUCCINYLTRANSFERASE"/>
    <property type="match status" value="1"/>
</dbReference>
<evidence type="ECO:0000313" key="7">
    <source>
        <dbReference type="Proteomes" id="UP000001402"/>
    </source>
</evidence>
<evidence type="ECO:0000256" key="5">
    <source>
        <dbReference type="PIRSR" id="PIRSR000450-1"/>
    </source>
</evidence>
<dbReference type="Gene3D" id="3.40.50.880">
    <property type="match status" value="1"/>
</dbReference>
<dbReference type="InterPro" id="IPR029062">
    <property type="entry name" value="Class_I_gatase-like"/>
</dbReference>
<dbReference type="SUPFAM" id="SSF52317">
    <property type="entry name" value="Class I glutamine amidotransferase-like"/>
    <property type="match status" value="1"/>
</dbReference>
<dbReference type="Pfam" id="PF04204">
    <property type="entry name" value="HTS"/>
    <property type="match status" value="1"/>
</dbReference>
<protein>
    <recommendedName>
        <fullName evidence="4">Homoserine O-succinyltransferase</fullName>
        <shortName evidence="4">HST</shortName>
        <ecNumber evidence="4">2.3.1.46</ecNumber>
    </recommendedName>
    <alternativeName>
        <fullName evidence="4">Homoserine transsuccinylase</fullName>
        <shortName evidence="4">HTS</shortName>
    </alternativeName>
</protein>
<dbReference type="EC" id="2.3.1.46" evidence="4"/>
<comment type="pathway">
    <text evidence="4">Amino-acid biosynthesis; L-methionine biosynthesis via de novo pathway; O-succinyl-L-homoserine from L-homoserine: step 1/1.</text>
</comment>